<evidence type="ECO:0000256" key="3">
    <source>
        <dbReference type="ARBA" id="ARBA00023274"/>
    </source>
</evidence>
<evidence type="ECO:0000256" key="4">
    <source>
        <dbReference type="ARBA" id="ARBA00035258"/>
    </source>
</evidence>
<dbReference type="Proteomes" id="UP000228906">
    <property type="component" value="Unassembled WGS sequence"/>
</dbReference>
<keyword evidence="2 6" id="KW-0689">Ribosomal protein</keyword>
<dbReference type="GO" id="GO:1990904">
    <property type="term" value="C:ribonucleoprotein complex"/>
    <property type="evidence" value="ECO:0007669"/>
    <property type="project" value="UniProtKB-KW"/>
</dbReference>
<dbReference type="SUPFAM" id="SSF56047">
    <property type="entry name" value="Ribosomal protein S8"/>
    <property type="match status" value="1"/>
</dbReference>
<dbReference type="AlphaFoldDB" id="A0A2H0UYF2"/>
<evidence type="ECO:0000256" key="6">
    <source>
        <dbReference type="RuleBase" id="RU003660"/>
    </source>
</evidence>
<sequence length="118" mass="13478">KNAQAVLHPVADVPCSNLKLRIAEILKREGFIADFKKRGKKDMKILRIDLKYNQDKTPAISNFKKVSKPGQRIYKKSQEIRRVKNGYGLAIVSTNKGLLTDKEARRQKVGGEVMLEIW</sequence>
<dbReference type="FunFam" id="3.30.1490.10:FF:000001">
    <property type="entry name" value="30S ribosomal protein S8"/>
    <property type="match status" value="1"/>
</dbReference>
<evidence type="ECO:0000313" key="7">
    <source>
        <dbReference type="EMBL" id="PIR91852.1"/>
    </source>
</evidence>
<dbReference type="InterPro" id="IPR047863">
    <property type="entry name" value="Ribosomal_uS8_CS"/>
</dbReference>
<evidence type="ECO:0000256" key="2">
    <source>
        <dbReference type="ARBA" id="ARBA00022980"/>
    </source>
</evidence>
<dbReference type="PROSITE" id="PS00053">
    <property type="entry name" value="RIBOSOMAL_S8"/>
    <property type="match status" value="1"/>
</dbReference>
<dbReference type="Gene3D" id="3.30.1370.30">
    <property type="match status" value="1"/>
</dbReference>
<keyword evidence="3 6" id="KW-0687">Ribonucleoprotein</keyword>
<proteinExistence type="inferred from homology"/>
<dbReference type="GO" id="GO:0006412">
    <property type="term" value="P:translation"/>
    <property type="evidence" value="ECO:0007669"/>
    <property type="project" value="InterPro"/>
</dbReference>
<dbReference type="GO" id="GO:0005840">
    <property type="term" value="C:ribosome"/>
    <property type="evidence" value="ECO:0007669"/>
    <property type="project" value="UniProtKB-KW"/>
</dbReference>
<name>A0A2H0UYF2_9BACT</name>
<evidence type="ECO:0000256" key="5">
    <source>
        <dbReference type="ARBA" id="ARBA00035525"/>
    </source>
</evidence>
<evidence type="ECO:0000256" key="1">
    <source>
        <dbReference type="ARBA" id="ARBA00006471"/>
    </source>
</evidence>
<comment type="caution">
    <text evidence="7">The sequence shown here is derived from an EMBL/GenBank/DDBJ whole genome shotgun (WGS) entry which is preliminary data.</text>
</comment>
<dbReference type="GO" id="GO:0005737">
    <property type="term" value="C:cytoplasm"/>
    <property type="evidence" value="ECO:0007669"/>
    <property type="project" value="UniProtKB-ARBA"/>
</dbReference>
<dbReference type="InterPro" id="IPR000630">
    <property type="entry name" value="Ribosomal_uS8"/>
</dbReference>
<dbReference type="Pfam" id="PF00410">
    <property type="entry name" value="Ribosomal_S8"/>
    <property type="match status" value="1"/>
</dbReference>
<comment type="similarity">
    <text evidence="1 6">Belongs to the universal ribosomal protein uS8 family.</text>
</comment>
<dbReference type="EMBL" id="PFAV01000003">
    <property type="protein sequence ID" value="PIR91852.1"/>
    <property type="molecule type" value="Genomic_DNA"/>
</dbReference>
<organism evidence="7 8">
    <name type="scientific">bacterium (Candidatus Gribaldobacteria) CG10_big_fil_rev_8_21_14_0_10_41_12</name>
    <dbReference type="NCBI Taxonomy" id="2014277"/>
    <lineage>
        <taxon>Bacteria</taxon>
        <taxon>Candidatus Gribaldobacteria</taxon>
    </lineage>
</organism>
<dbReference type="NCBIfam" id="NF001109">
    <property type="entry name" value="PRK00136.1"/>
    <property type="match status" value="1"/>
</dbReference>
<dbReference type="InterPro" id="IPR035987">
    <property type="entry name" value="Ribosomal_uS8_sf"/>
</dbReference>
<dbReference type="PANTHER" id="PTHR11758">
    <property type="entry name" value="40S RIBOSOMAL PROTEIN S15A"/>
    <property type="match status" value="1"/>
</dbReference>
<dbReference type="GO" id="GO:0003735">
    <property type="term" value="F:structural constituent of ribosome"/>
    <property type="evidence" value="ECO:0007669"/>
    <property type="project" value="InterPro"/>
</dbReference>
<dbReference type="Gene3D" id="3.30.1490.10">
    <property type="match status" value="1"/>
</dbReference>
<protein>
    <recommendedName>
        <fullName evidence="4">Small ribosomal subunit protein uS8</fullName>
    </recommendedName>
    <alternativeName>
        <fullName evidence="5">30S ribosomal protein S8</fullName>
    </alternativeName>
</protein>
<gene>
    <name evidence="7" type="ORF">COU03_00220</name>
</gene>
<feature type="non-terminal residue" evidence="7">
    <location>
        <position position="1"/>
    </location>
</feature>
<accession>A0A2H0UYF2</accession>
<evidence type="ECO:0000313" key="8">
    <source>
        <dbReference type="Proteomes" id="UP000228906"/>
    </source>
</evidence>
<reference evidence="8" key="1">
    <citation type="submission" date="2017-09" db="EMBL/GenBank/DDBJ databases">
        <title>Depth-based differentiation of microbial function through sediment-hosted aquifers and enrichment of novel symbionts in the deep terrestrial subsurface.</title>
        <authorList>
            <person name="Probst A.J."/>
            <person name="Ladd B."/>
            <person name="Jarett J.K."/>
            <person name="Geller-Mcgrath D.E."/>
            <person name="Sieber C.M.K."/>
            <person name="Emerson J.B."/>
            <person name="Anantharaman K."/>
            <person name="Thomas B.C."/>
            <person name="Malmstrom R."/>
            <person name="Stieglmeier M."/>
            <person name="Klingl A."/>
            <person name="Woyke T."/>
            <person name="Ryan C.M."/>
            <person name="Banfield J.F."/>
        </authorList>
    </citation>
    <scope>NUCLEOTIDE SEQUENCE [LARGE SCALE GENOMIC DNA]</scope>
</reference>